<dbReference type="HOGENOM" id="CLU_000445_30_1_11"/>
<evidence type="ECO:0000313" key="12">
    <source>
        <dbReference type="Proteomes" id="UP000002484"/>
    </source>
</evidence>
<dbReference type="FunFam" id="3.40.50.2300:FF:000001">
    <property type="entry name" value="DNA-binding response regulator PhoB"/>
    <property type="match status" value="1"/>
</dbReference>
<dbReference type="Pfam" id="PF00072">
    <property type="entry name" value="Response_reg"/>
    <property type="match status" value="1"/>
</dbReference>
<dbReference type="PANTHER" id="PTHR48111">
    <property type="entry name" value="REGULATOR OF RPOS"/>
    <property type="match status" value="1"/>
</dbReference>
<dbReference type="InterPro" id="IPR001867">
    <property type="entry name" value="OmpR/PhoB-type_DNA-bd"/>
</dbReference>
<keyword evidence="6" id="KW-0804">Transcription</keyword>
<dbReference type="InterPro" id="IPR039420">
    <property type="entry name" value="WalR-like"/>
</dbReference>
<keyword evidence="4" id="KW-0805">Transcription regulation</keyword>
<dbReference type="Proteomes" id="UP000002484">
    <property type="component" value="Chromosome"/>
</dbReference>
<dbReference type="InterPro" id="IPR016032">
    <property type="entry name" value="Sig_transdc_resp-reg_C-effctor"/>
</dbReference>
<protein>
    <submittedName>
        <fullName evidence="11">Two component transcriptional regulator, winged helix family</fullName>
    </submittedName>
</protein>
<dbReference type="InterPro" id="IPR036388">
    <property type="entry name" value="WH-like_DNA-bd_sf"/>
</dbReference>
<dbReference type="EMBL" id="CP002299">
    <property type="protein sequence ID" value="ADP83122.1"/>
    <property type="molecule type" value="Genomic_DNA"/>
</dbReference>
<keyword evidence="12" id="KW-1185">Reference proteome</keyword>
<evidence type="ECO:0000256" key="2">
    <source>
        <dbReference type="ARBA" id="ARBA00022553"/>
    </source>
</evidence>
<proteinExistence type="predicted"/>
<keyword evidence="5 8" id="KW-0238">DNA-binding</keyword>
<dbReference type="CDD" id="cd17627">
    <property type="entry name" value="REC_OmpR_PrrA-like"/>
    <property type="match status" value="1"/>
</dbReference>
<feature type="domain" description="Response regulatory" evidence="9">
    <location>
        <begin position="12"/>
        <end position="126"/>
    </location>
</feature>
<dbReference type="PANTHER" id="PTHR48111:SF22">
    <property type="entry name" value="REGULATOR OF RPOS"/>
    <property type="match status" value="1"/>
</dbReference>
<comment type="subcellular location">
    <subcellularLocation>
        <location evidence="1">Cytoplasm</location>
    </subcellularLocation>
</comment>
<dbReference type="Pfam" id="PF00486">
    <property type="entry name" value="Trans_reg_C"/>
    <property type="match status" value="1"/>
</dbReference>
<dbReference type="InterPro" id="IPR001789">
    <property type="entry name" value="Sig_transdc_resp-reg_receiver"/>
</dbReference>
<dbReference type="PROSITE" id="PS51755">
    <property type="entry name" value="OMPR_PHOB"/>
    <property type="match status" value="1"/>
</dbReference>
<dbReference type="FunFam" id="1.10.10.10:FF:000005">
    <property type="entry name" value="Two-component system response regulator"/>
    <property type="match status" value="1"/>
</dbReference>
<evidence type="ECO:0000313" key="11">
    <source>
        <dbReference type="EMBL" id="ADP83122.1"/>
    </source>
</evidence>
<gene>
    <name evidence="11" type="ordered locus">FraEuI1c_5133</name>
</gene>
<feature type="modified residue" description="4-aspartylphosphate" evidence="7">
    <location>
        <position position="61"/>
    </location>
</feature>
<feature type="DNA-binding region" description="OmpR/PhoB-type" evidence="8">
    <location>
        <begin position="148"/>
        <end position="246"/>
    </location>
</feature>
<sequence length="257" mass="28071">MGPGRRQTGHVRVLVVDDDAAVRQSLERSLRFEGYEVATAADGLAALELISRERPDIAVLDVMMPRMDGLEACRQLRARGDDLPVLMLTARDGLADRVSGLDVGADDYLVKPFALEELFARLRALSRRSALAARAGAGRGGAAVSGGPAPLTYGGVVLDQSSRQVTRDGRELTLTKTEYELLELFLTHPRQVLSRSMIMERVWGYDFGPSSNSLEVFVSYLRRKLEAGGEARLLHTVRGVGYVLREQAAAPPREPSP</sequence>
<dbReference type="SMART" id="SM00862">
    <property type="entry name" value="Trans_reg_C"/>
    <property type="match status" value="1"/>
</dbReference>
<dbReference type="KEGG" id="fri:FraEuI1c_5133"/>
<dbReference type="Gene3D" id="3.40.50.2300">
    <property type="match status" value="1"/>
</dbReference>
<evidence type="ECO:0000256" key="8">
    <source>
        <dbReference type="PROSITE-ProRule" id="PRU01091"/>
    </source>
</evidence>
<evidence type="ECO:0000256" key="7">
    <source>
        <dbReference type="PROSITE-ProRule" id="PRU00169"/>
    </source>
</evidence>
<keyword evidence="3" id="KW-0902">Two-component regulatory system</keyword>
<reference evidence="11 12" key="1">
    <citation type="submission" date="2010-10" db="EMBL/GenBank/DDBJ databases">
        <title>Complete sequence of Frankia sp. EuI1c.</title>
        <authorList>
            <consortium name="US DOE Joint Genome Institute"/>
            <person name="Lucas S."/>
            <person name="Copeland A."/>
            <person name="Lapidus A."/>
            <person name="Cheng J.-F."/>
            <person name="Bruce D."/>
            <person name="Goodwin L."/>
            <person name="Pitluck S."/>
            <person name="Chertkov O."/>
            <person name="Detter J.C."/>
            <person name="Han C."/>
            <person name="Tapia R."/>
            <person name="Land M."/>
            <person name="Hauser L."/>
            <person name="Jeffries C."/>
            <person name="Kyrpides N."/>
            <person name="Ivanova N."/>
            <person name="Mikhailova N."/>
            <person name="Beauchemin N."/>
            <person name="Sen A."/>
            <person name="Sur S.A."/>
            <person name="Gtari M."/>
            <person name="Wall L."/>
            <person name="Tisa L."/>
            <person name="Woyke T."/>
        </authorList>
    </citation>
    <scope>NUCLEOTIDE SEQUENCE [LARGE SCALE GENOMIC DNA]</scope>
    <source>
        <strain evidence="12">DSM 45817 / CECT 9037 / EuI1c</strain>
    </source>
</reference>
<dbReference type="GO" id="GO:0005829">
    <property type="term" value="C:cytosol"/>
    <property type="evidence" value="ECO:0007669"/>
    <property type="project" value="TreeGrafter"/>
</dbReference>
<dbReference type="InterPro" id="IPR011006">
    <property type="entry name" value="CheY-like_superfamily"/>
</dbReference>
<dbReference type="AlphaFoldDB" id="E3J5N5"/>
<dbReference type="FunCoup" id="E3J5N5">
    <property type="interactions" value="48"/>
</dbReference>
<dbReference type="SUPFAM" id="SSF46894">
    <property type="entry name" value="C-terminal effector domain of the bipartite response regulators"/>
    <property type="match status" value="1"/>
</dbReference>
<dbReference type="GO" id="GO:0032993">
    <property type="term" value="C:protein-DNA complex"/>
    <property type="evidence" value="ECO:0007669"/>
    <property type="project" value="TreeGrafter"/>
</dbReference>
<accession>E3J5N5</accession>
<dbReference type="SMART" id="SM00448">
    <property type="entry name" value="REC"/>
    <property type="match status" value="1"/>
</dbReference>
<dbReference type="GO" id="GO:0000976">
    <property type="term" value="F:transcription cis-regulatory region binding"/>
    <property type="evidence" value="ECO:0007669"/>
    <property type="project" value="TreeGrafter"/>
</dbReference>
<dbReference type="GO" id="GO:0000156">
    <property type="term" value="F:phosphorelay response regulator activity"/>
    <property type="evidence" value="ECO:0007669"/>
    <property type="project" value="TreeGrafter"/>
</dbReference>
<dbReference type="Gene3D" id="1.10.10.10">
    <property type="entry name" value="Winged helix-like DNA-binding domain superfamily/Winged helix DNA-binding domain"/>
    <property type="match status" value="1"/>
</dbReference>
<evidence type="ECO:0000259" key="9">
    <source>
        <dbReference type="PROSITE" id="PS50110"/>
    </source>
</evidence>
<dbReference type="STRING" id="298654.FraEuI1c_5133"/>
<organism evidence="11 12">
    <name type="scientific">Pseudofrankia inefficax (strain DSM 45817 / CECT 9037 / DDB 130130 / EuI1c)</name>
    <name type="common">Frankia inefficax</name>
    <dbReference type="NCBI Taxonomy" id="298654"/>
    <lineage>
        <taxon>Bacteria</taxon>
        <taxon>Bacillati</taxon>
        <taxon>Actinomycetota</taxon>
        <taxon>Actinomycetes</taxon>
        <taxon>Frankiales</taxon>
        <taxon>Frankiaceae</taxon>
        <taxon>Pseudofrankia</taxon>
    </lineage>
</organism>
<dbReference type="GO" id="GO:0006355">
    <property type="term" value="P:regulation of DNA-templated transcription"/>
    <property type="evidence" value="ECO:0007669"/>
    <property type="project" value="InterPro"/>
</dbReference>
<dbReference type="SUPFAM" id="SSF52172">
    <property type="entry name" value="CheY-like"/>
    <property type="match status" value="1"/>
</dbReference>
<dbReference type="eggNOG" id="COG0745">
    <property type="taxonomic scope" value="Bacteria"/>
</dbReference>
<feature type="domain" description="OmpR/PhoB-type" evidence="10">
    <location>
        <begin position="148"/>
        <end position="246"/>
    </location>
</feature>
<dbReference type="InParanoid" id="E3J5N5"/>
<dbReference type="PROSITE" id="PS50110">
    <property type="entry name" value="RESPONSE_REGULATORY"/>
    <property type="match status" value="1"/>
</dbReference>
<keyword evidence="2 7" id="KW-0597">Phosphoprotein</keyword>
<evidence type="ECO:0000256" key="3">
    <source>
        <dbReference type="ARBA" id="ARBA00023012"/>
    </source>
</evidence>
<evidence type="ECO:0000259" key="10">
    <source>
        <dbReference type="PROSITE" id="PS51755"/>
    </source>
</evidence>
<name>E3J5N5_PSEI1</name>
<dbReference type="CDD" id="cd00383">
    <property type="entry name" value="trans_reg_C"/>
    <property type="match status" value="1"/>
</dbReference>
<evidence type="ECO:0000256" key="5">
    <source>
        <dbReference type="ARBA" id="ARBA00023125"/>
    </source>
</evidence>
<evidence type="ECO:0000256" key="1">
    <source>
        <dbReference type="ARBA" id="ARBA00004496"/>
    </source>
</evidence>
<evidence type="ECO:0000256" key="6">
    <source>
        <dbReference type="ARBA" id="ARBA00023163"/>
    </source>
</evidence>
<evidence type="ECO:0000256" key="4">
    <source>
        <dbReference type="ARBA" id="ARBA00023015"/>
    </source>
</evidence>